<protein>
    <submittedName>
        <fullName evidence="3">Ankyrin repeat protein</fullName>
    </submittedName>
</protein>
<keyword evidence="4" id="KW-1185">Reference proteome</keyword>
<keyword evidence="1" id="KW-0040">ANK repeat</keyword>
<sequence length="126" mass="14076">MVTGLLADSFDPNVPTRDSWTPLHLKSLAGQKALVLSLLEHGTTIDARDATGESPRIEASYKVKQAIVETLLSLRGPPPTSEEPYRYANLRSTEPHEKDHRGNRCPHSGQGHGERPRPPRRHRTTR</sequence>
<dbReference type="Proteomes" id="UP000002630">
    <property type="component" value="Unassembled WGS sequence"/>
</dbReference>
<dbReference type="Gene3D" id="1.25.40.20">
    <property type="entry name" value="Ankyrin repeat-containing domain"/>
    <property type="match status" value="1"/>
</dbReference>
<accession>D7G8R7</accession>
<dbReference type="InParanoid" id="D7G8R7"/>
<gene>
    <name evidence="3" type="ORF">Esi_0091_0085</name>
</gene>
<dbReference type="AlphaFoldDB" id="D7G8R7"/>
<dbReference type="EMBL" id="FN649760">
    <property type="protein sequence ID" value="CBJ28091.1"/>
    <property type="molecule type" value="Genomic_DNA"/>
</dbReference>
<dbReference type="PROSITE" id="PS50088">
    <property type="entry name" value="ANK_REPEAT"/>
    <property type="match status" value="1"/>
</dbReference>
<dbReference type="InterPro" id="IPR036770">
    <property type="entry name" value="Ankyrin_rpt-contain_sf"/>
</dbReference>
<dbReference type="SUPFAM" id="SSF48403">
    <property type="entry name" value="Ankyrin repeat"/>
    <property type="match status" value="1"/>
</dbReference>
<feature type="repeat" description="ANK" evidence="1">
    <location>
        <begin position="18"/>
        <end position="50"/>
    </location>
</feature>
<evidence type="ECO:0000313" key="4">
    <source>
        <dbReference type="Proteomes" id="UP000002630"/>
    </source>
</evidence>
<organism evidence="3 4">
    <name type="scientific">Ectocarpus siliculosus</name>
    <name type="common">Brown alga</name>
    <name type="synonym">Conferva siliculosa</name>
    <dbReference type="NCBI Taxonomy" id="2880"/>
    <lineage>
        <taxon>Eukaryota</taxon>
        <taxon>Sar</taxon>
        <taxon>Stramenopiles</taxon>
        <taxon>Ochrophyta</taxon>
        <taxon>PX clade</taxon>
        <taxon>Phaeophyceae</taxon>
        <taxon>Ectocarpales</taxon>
        <taxon>Ectocarpaceae</taxon>
        <taxon>Ectocarpus</taxon>
    </lineage>
</organism>
<proteinExistence type="predicted"/>
<name>D7G8R7_ECTSI</name>
<evidence type="ECO:0000256" key="1">
    <source>
        <dbReference type="PROSITE-ProRule" id="PRU00023"/>
    </source>
</evidence>
<evidence type="ECO:0000256" key="2">
    <source>
        <dbReference type="SAM" id="MobiDB-lite"/>
    </source>
</evidence>
<reference evidence="3 4" key="1">
    <citation type="journal article" date="2010" name="Nature">
        <title>The Ectocarpus genome and the independent evolution of multicellularity in brown algae.</title>
        <authorList>
            <person name="Cock J.M."/>
            <person name="Sterck L."/>
            <person name="Rouze P."/>
            <person name="Scornet D."/>
            <person name="Allen A.E."/>
            <person name="Amoutzias G."/>
            <person name="Anthouard V."/>
            <person name="Artiguenave F."/>
            <person name="Aury J.M."/>
            <person name="Badger J.H."/>
            <person name="Beszteri B."/>
            <person name="Billiau K."/>
            <person name="Bonnet E."/>
            <person name="Bothwell J.H."/>
            <person name="Bowler C."/>
            <person name="Boyen C."/>
            <person name="Brownlee C."/>
            <person name="Carrano C.J."/>
            <person name="Charrier B."/>
            <person name="Cho G.Y."/>
            <person name="Coelho S.M."/>
            <person name="Collen J."/>
            <person name="Corre E."/>
            <person name="Da Silva C."/>
            <person name="Delage L."/>
            <person name="Delaroque N."/>
            <person name="Dittami S.M."/>
            <person name="Doulbeau S."/>
            <person name="Elias M."/>
            <person name="Farnham G."/>
            <person name="Gachon C.M."/>
            <person name="Gschloessl B."/>
            <person name="Heesch S."/>
            <person name="Jabbari K."/>
            <person name="Jubin C."/>
            <person name="Kawai H."/>
            <person name="Kimura K."/>
            <person name="Kloareg B."/>
            <person name="Kupper F.C."/>
            <person name="Lang D."/>
            <person name="Le Bail A."/>
            <person name="Leblanc C."/>
            <person name="Lerouge P."/>
            <person name="Lohr M."/>
            <person name="Lopez P.J."/>
            <person name="Martens C."/>
            <person name="Maumus F."/>
            <person name="Michel G."/>
            <person name="Miranda-Saavedra D."/>
            <person name="Morales J."/>
            <person name="Moreau H."/>
            <person name="Motomura T."/>
            <person name="Nagasato C."/>
            <person name="Napoli C.A."/>
            <person name="Nelson D.R."/>
            <person name="Nyvall-Collen P."/>
            <person name="Peters A.F."/>
            <person name="Pommier C."/>
            <person name="Potin P."/>
            <person name="Poulain J."/>
            <person name="Quesneville H."/>
            <person name="Read B."/>
            <person name="Rensing S.A."/>
            <person name="Ritter A."/>
            <person name="Rousvoal S."/>
            <person name="Samanta M."/>
            <person name="Samson G."/>
            <person name="Schroeder D.C."/>
            <person name="Segurens B."/>
            <person name="Strittmatter M."/>
            <person name="Tonon T."/>
            <person name="Tregear J.W."/>
            <person name="Valentin K."/>
            <person name="von Dassow P."/>
            <person name="Yamagishi T."/>
            <person name="Van de Peer Y."/>
            <person name="Wincker P."/>
        </authorList>
    </citation>
    <scope>NUCLEOTIDE SEQUENCE [LARGE SCALE GENOMIC DNA]</scope>
    <source>
        <strain evidence="4">Ec32 / CCAP1310/4</strain>
    </source>
</reference>
<dbReference type="PROSITE" id="PS50297">
    <property type="entry name" value="ANK_REP_REGION"/>
    <property type="match status" value="1"/>
</dbReference>
<evidence type="ECO:0000313" key="3">
    <source>
        <dbReference type="EMBL" id="CBJ28091.1"/>
    </source>
</evidence>
<feature type="region of interest" description="Disordered" evidence="2">
    <location>
        <begin position="74"/>
        <end position="126"/>
    </location>
</feature>
<feature type="compositionally biased region" description="Basic and acidic residues" evidence="2">
    <location>
        <begin position="93"/>
        <end position="102"/>
    </location>
</feature>
<dbReference type="OrthoDB" id="194358at2759"/>
<dbReference type="InterPro" id="IPR002110">
    <property type="entry name" value="Ankyrin_rpt"/>
</dbReference>